<feature type="region of interest" description="Disordered" evidence="1">
    <location>
        <begin position="36"/>
        <end position="114"/>
    </location>
</feature>
<name>A0A0E0L3W8_ORYPU</name>
<feature type="compositionally biased region" description="Low complexity" evidence="1">
    <location>
        <begin position="46"/>
        <end position="59"/>
    </location>
</feature>
<dbReference type="Gramene" id="OPUNC05G18180.1">
    <property type="protein sequence ID" value="OPUNC05G18180.1"/>
    <property type="gene ID" value="OPUNC05G18180"/>
</dbReference>
<dbReference type="EnsemblPlants" id="OPUNC05G18180.1">
    <property type="protein sequence ID" value="OPUNC05G18180.1"/>
    <property type="gene ID" value="OPUNC05G18180"/>
</dbReference>
<feature type="compositionally biased region" description="Basic and acidic residues" evidence="1">
    <location>
        <begin position="36"/>
        <end position="45"/>
    </location>
</feature>
<sequence>DAGPNRFWWKAKLGSGESRRRIAAAAAAAARRLDLRSRPPCRPDPDGAAALAGGDAAAGNHRRHALHHGERAVLHPQGRAWQAEAHRERQLGHGHGPPGQDAPPSGLLRQQLGY</sequence>
<evidence type="ECO:0000313" key="3">
    <source>
        <dbReference type="Proteomes" id="UP000026962"/>
    </source>
</evidence>
<dbReference type="Proteomes" id="UP000026962">
    <property type="component" value="Chromosome 5"/>
</dbReference>
<evidence type="ECO:0000313" key="2">
    <source>
        <dbReference type="EnsemblPlants" id="OPUNC05G18180.1"/>
    </source>
</evidence>
<keyword evidence="3" id="KW-1185">Reference proteome</keyword>
<dbReference type="HOGENOM" id="CLU_2127507_0_0_1"/>
<organism evidence="2">
    <name type="scientific">Oryza punctata</name>
    <name type="common">Red rice</name>
    <dbReference type="NCBI Taxonomy" id="4537"/>
    <lineage>
        <taxon>Eukaryota</taxon>
        <taxon>Viridiplantae</taxon>
        <taxon>Streptophyta</taxon>
        <taxon>Embryophyta</taxon>
        <taxon>Tracheophyta</taxon>
        <taxon>Spermatophyta</taxon>
        <taxon>Magnoliopsida</taxon>
        <taxon>Liliopsida</taxon>
        <taxon>Poales</taxon>
        <taxon>Poaceae</taxon>
        <taxon>BOP clade</taxon>
        <taxon>Oryzoideae</taxon>
        <taxon>Oryzeae</taxon>
        <taxon>Oryzinae</taxon>
        <taxon>Oryza</taxon>
    </lineage>
</organism>
<reference evidence="2" key="2">
    <citation type="submission" date="2018-05" db="EMBL/GenBank/DDBJ databases">
        <title>OpunRS2 (Oryza punctata Reference Sequence Version 2).</title>
        <authorList>
            <person name="Zhang J."/>
            <person name="Kudrna D."/>
            <person name="Lee S."/>
            <person name="Talag J."/>
            <person name="Welchert J."/>
            <person name="Wing R.A."/>
        </authorList>
    </citation>
    <scope>NUCLEOTIDE SEQUENCE [LARGE SCALE GENOMIC DNA]</scope>
</reference>
<accession>A0A0E0L3W8</accession>
<protein>
    <submittedName>
        <fullName evidence="2">Uncharacterized protein</fullName>
    </submittedName>
</protein>
<proteinExistence type="predicted"/>
<evidence type="ECO:0000256" key="1">
    <source>
        <dbReference type="SAM" id="MobiDB-lite"/>
    </source>
</evidence>
<reference evidence="2" key="1">
    <citation type="submission" date="2015-04" db="UniProtKB">
        <authorList>
            <consortium name="EnsemblPlants"/>
        </authorList>
    </citation>
    <scope>IDENTIFICATION</scope>
</reference>
<dbReference type="AlphaFoldDB" id="A0A0E0L3W8"/>